<name>A0A813LYD7_POLGL</name>
<dbReference type="Proteomes" id="UP000626109">
    <property type="component" value="Unassembled WGS sequence"/>
</dbReference>
<sequence>MLLSFLSLLSSSINAARSRDWHFAIMSVASKDFKFGSEDSLTPFCTDMLIAAAALVVLAACGAHCQELSESKAALKRYAHEKGFALQWQQASRRDCWFVFLAWFGSVAIRACLAGNWQRRELIHLALLTVSSSALAGAGFLVIHISHGMVYVVTSFMVGLFTDTGLAAAKQTWNLSCALLRKTSDALQPCYAALAATAVLASLLAIRDVAWAGSWALIPNLIVTLSIPRVLLRAAFVTDVCKKIPPLMISLDSDECDLADDTMLQLVQHLTASEAGFYMFDARVSTGLVCKFVYFTGVAGFAIGSKLFSL</sequence>
<evidence type="ECO:0008006" key="7">
    <source>
        <dbReference type="Google" id="ProtNLM"/>
    </source>
</evidence>
<protein>
    <recommendedName>
        <fullName evidence="7">Solute carrier family 40 protein</fullName>
    </recommendedName>
</protein>
<organism evidence="4 5">
    <name type="scientific">Polarella glacialis</name>
    <name type="common">Dinoflagellate</name>
    <dbReference type="NCBI Taxonomy" id="89957"/>
    <lineage>
        <taxon>Eukaryota</taxon>
        <taxon>Sar</taxon>
        <taxon>Alveolata</taxon>
        <taxon>Dinophyceae</taxon>
        <taxon>Suessiales</taxon>
        <taxon>Suessiaceae</taxon>
        <taxon>Polarella</taxon>
    </lineage>
</organism>
<dbReference type="EMBL" id="CAJNNV010005270">
    <property type="protein sequence ID" value="CAE8591866.1"/>
    <property type="molecule type" value="Genomic_DNA"/>
</dbReference>
<evidence type="ECO:0000256" key="2">
    <source>
        <dbReference type="SAM" id="SignalP"/>
    </source>
</evidence>
<keyword evidence="1" id="KW-0472">Membrane</keyword>
<feature type="transmembrane region" description="Helical" evidence="1">
    <location>
        <begin position="212"/>
        <end position="232"/>
    </location>
</feature>
<reference evidence="4" key="1">
    <citation type="submission" date="2021-02" db="EMBL/GenBank/DDBJ databases">
        <authorList>
            <person name="Dougan E. K."/>
            <person name="Rhodes N."/>
            <person name="Thang M."/>
            <person name="Chan C."/>
        </authorList>
    </citation>
    <scope>NUCLEOTIDE SEQUENCE</scope>
</reference>
<accession>A0A813LYD7</accession>
<proteinExistence type="predicted"/>
<feature type="signal peptide" evidence="2">
    <location>
        <begin position="1"/>
        <end position="18"/>
    </location>
</feature>
<evidence type="ECO:0000313" key="4">
    <source>
        <dbReference type="EMBL" id="CAE8738388.1"/>
    </source>
</evidence>
<evidence type="ECO:0000313" key="6">
    <source>
        <dbReference type="Proteomes" id="UP000654075"/>
    </source>
</evidence>
<feature type="transmembrane region" description="Helical" evidence="1">
    <location>
        <begin position="97"/>
        <end position="115"/>
    </location>
</feature>
<feature type="chain" id="PRO_5036222291" description="Solute carrier family 40 protein" evidence="2">
    <location>
        <begin position="19"/>
        <end position="310"/>
    </location>
</feature>
<evidence type="ECO:0000313" key="5">
    <source>
        <dbReference type="Proteomes" id="UP000626109"/>
    </source>
</evidence>
<feature type="transmembrane region" description="Helical" evidence="1">
    <location>
        <begin position="149"/>
        <end position="169"/>
    </location>
</feature>
<dbReference type="Proteomes" id="UP000654075">
    <property type="component" value="Unassembled WGS sequence"/>
</dbReference>
<keyword evidence="6" id="KW-1185">Reference proteome</keyword>
<comment type="caution">
    <text evidence="4">The sequence shown here is derived from an EMBL/GenBank/DDBJ whole genome shotgun (WGS) entry which is preliminary data.</text>
</comment>
<feature type="transmembrane region" description="Helical" evidence="1">
    <location>
        <begin position="190"/>
        <end position="206"/>
    </location>
</feature>
<dbReference type="EMBL" id="CAJNNW010036938">
    <property type="protein sequence ID" value="CAE8738388.1"/>
    <property type="molecule type" value="Genomic_DNA"/>
</dbReference>
<gene>
    <name evidence="3" type="ORF">PGLA1383_LOCUS10524</name>
    <name evidence="4" type="ORF">PGLA2088_LOCUS49169</name>
</gene>
<evidence type="ECO:0000313" key="3">
    <source>
        <dbReference type="EMBL" id="CAE8591866.1"/>
    </source>
</evidence>
<keyword evidence="2" id="KW-0732">Signal</keyword>
<dbReference type="AlphaFoldDB" id="A0A813LYD7"/>
<keyword evidence="1" id="KW-0812">Transmembrane</keyword>
<keyword evidence="1" id="KW-1133">Transmembrane helix</keyword>
<dbReference type="OrthoDB" id="427583at2759"/>
<feature type="transmembrane region" description="Helical" evidence="1">
    <location>
        <begin position="122"/>
        <end position="143"/>
    </location>
</feature>
<evidence type="ECO:0000256" key="1">
    <source>
        <dbReference type="SAM" id="Phobius"/>
    </source>
</evidence>